<dbReference type="Gene3D" id="2.30.30.140">
    <property type="match status" value="1"/>
</dbReference>
<proteinExistence type="predicted"/>
<organism evidence="1 2">
    <name type="scientific">Vigna mungo</name>
    <name type="common">Black gram</name>
    <name type="synonym">Phaseolus mungo</name>
    <dbReference type="NCBI Taxonomy" id="3915"/>
    <lineage>
        <taxon>Eukaryota</taxon>
        <taxon>Viridiplantae</taxon>
        <taxon>Streptophyta</taxon>
        <taxon>Embryophyta</taxon>
        <taxon>Tracheophyta</taxon>
        <taxon>Spermatophyta</taxon>
        <taxon>Magnoliopsida</taxon>
        <taxon>eudicotyledons</taxon>
        <taxon>Gunneridae</taxon>
        <taxon>Pentapetalae</taxon>
        <taxon>rosids</taxon>
        <taxon>fabids</taxon>
        <taxon>Fabales</taxon>
        <taxon>Fabaceae</taxon>
        <taxon>Papilionoideae</taxon>
        <taxon>50 kb inversion clade</taxon>
        <taxon>NPAAA clade</taxon>
        <taxon>indigoferoid/millettioid clade</taxon>
        <taxon>Phaseoleae</taxon>
        <taxon>Vigna</taxon>
    </lineage>
</organism>
<keyword evidence="2" id="KW-1185">Reference proteome</keyword>
<dbReference type="AlphaFoldDB" id="A0AAQ3S882"/>
<evidence type="ECO:0000313" key="2">
    <source>
        <dbReference type="Proteomes" id="UP001374535"/>
    </source>
</evidence>
<dbReference type="SUPFAM" id="SSF54160">
    <property type="entry name" value="Chromo domain-like"/>
    <property type="match status" value="1"/>
</dbReference>
<protein>
    <submittedName>
        <fullName evidence="1">Uncharacterized protein</fullName>
    </submittedName>
</protein>
<reference evidence="1 2" key="1">
    <citation type="journal article" date="2023" name="Life. Sci Alliance">
        <title>Evolutionary insights into 3D genome organization and epigenetic landscape of Vigna mungo.</title>
        <authorList>
            <person name="Junaid A."/>
            <person name="Singh B."/>
            <person name="Bhatia S."/>
        </authorList>
    </citation>
    <scope>NUCLEOTIDE SEQUENCE [LARGE SCALE GENOMIC DNA]</scope>
    <source>
        <strain evidence="1">Urdbean</strain>
    </source>
</reference>
<sequence length="114" mass="13082">MVFLFCFSIPGLEEKVSVYAICCFVQRSIERFWLGSQVFNFCCSWDEWVGMDRLMKITEENMRKKRALDEKHGIDKNPKVPRGPLAKSKSTNGQTVLFCTFIDSIPLTSCVSCL</sequence>
<evidence type="ECO:0000313" key="1">
    <source>
        <dbReference type="EMBL" id="WVZ19381.1"/>
    </source>
</evidence>
<gene>
    <name evidence="1" type="ORF">V8G54_006703</name>
</gene>
<dbReference type="Proteomes" id="UP001374535">
    <property type="component" value="Chromosome 2"/>
</dbReference>
<accession>A0AAQ3S882</accession>
<dbReference type="EMBL" id="CP144699">
    <property type="protein sequence ID" value="WVZ19381.1"/>
    <property type="molecule type" value="Genomic_DNA"/>
</dbReference>
<dbReference type="InterPro" id="IPR016197">
    <property type="entry name" value="Chromo-like_dom_sf"/>
</dbReference>
<name>A0AAQ3S882_VIGMU</name>